<feature type="region of interest" description="Disordered" evidence="1">
    <location>
        <begin position="56"/>
        <end position="89"/>
    </location>
</feature>
<feature type="compositionally biased region" description="Low complexity" evidence="1">
    <location>
        <begin position="60"/>
        <end position="76"/>
    </location>
</feature>
<accession>B8AJ42</accession>
<evidence type="ECO:0000313" key="2">
    <source>
        <dbReference type="EMBL" id="EEC74061.1"/>
    </source>
</evidence>
<name>B8AJ42_ORYSI</name>
<evidence type="ECO:0000256" key="1">
    <source>
        <dbReference type="SAM" id="MobiDB-lite"/>
    </source>
</evidence>
<dbReference type="EMBL" id="CM000127">
    <property type="protein sequence ID" value="EEC74061.1"/>
    <property type="molecule type" value="Genomic_DNA"/>
</dbReference>
<protein>
    <submittedName>
        <fullName evidence="2">Uncharacterized protein</fullName>
    </submittedName>
</protein>
<organism evidence="2 3">
    <name type="scientific">Oryza sativa subsp. indica</name>
    <name type="common">Rice</name>
    <dbReference type="NCBI Taxonomy" id="39946"/>
    <lineage>
        <taxon>Eukaryota</taxon>
        <taxon>Viridiplantae</taxon>
        <taxon>Streptophyta</taxon>
        <taxon>Embryophyta</taxon>
        <taxon>Tracheophyta</taxon>
        <taxon>Spermatophyta</taxon>
        <taxon>Magnoliopsida</taxon>
        <taxon>Liliopsida</taxon>
        <taxon>Poales</taxon>
        <taxon>Poaceae</taxon>
        <taxon>BOP clade</taxon>
        <taxon>Oryzoideae</taxon>
        <taxon>Oryzeae</taxon>
        <taxon>Oryzinae</taxon>
        <taxon>Oryza</taxon>
        <taxon>Oryza sativa</taxon>
    </lineage>
</organism>
<dbReference type="AlphaFoldDB" id="B8AJ42"/>
<proteinExistence type="predicted"/>
<sequence>MSSLESLSASISSMGILASSLMPPSMNNDMGSFPSFTFSYGFSLARYFSLSTQYRPSRYSTRGSSRSADTASSAAGVEEDGADTVDDCTGRVRTAGGRWRDAATCEDGGRKRCREAEEAMAGDGGGGGALLR</sequence>
<reference evidence="2 3" key="1">
    <citation type="journal article" date="2005" name="PLoS Biol.">
        <title>The genomes of Oryza sativa: a history of duplications.</title>
        <authorList>
            <person name="Yu J."/>
            <person name="Wang J."/>
            <person name="Lin W."/>
            <person name="Li S."/>
            <person name="Li H."/>
            <person name="Zhou J."/>
            <person name="Ni P."/>
            <person name="Dong W."/>
            <person name="Hu S."/>
            <person name="Zeng C."/>
            <person name="Zhang J."/>
            <person name="Zhang Y."/>
            <person name="Li R."/>
            <person name="Xu Z."/>
            <person name="Li S."/>
            <person name="Li X."/>
            <person name="Zheng H."/>
            <person name="Cong L."/>
            <person name="Lin L."/>
            <person name="Yin J."/>
            <person name="Geng J."/>
            <person name="Li G."/>
            <person name="Shi J."/>
            <person name="Liu J."/>
            <person name="Lv H."/>
            <person name="Li J."/>
            <person name="Wang J."/>
            <person name="Deng Y."/>
            <person name="Ran L."/>
            <person name="Shi X."/>
            <person name="Wang X."/>
            <person name="Wu Q."/>
            <person name="Li C."/>
            <person name="Ren X."/>
            <person name="Wang J."/>
            <person name="Wang X."/>
            <person name="Li D."/>
            <person name="Liu D."/>
            <person name="Zhang X."/>
            <person name="Ji Z."/>
            <person name="Zhao W."/>
            <person name="Sun Y."/>
            <person name="Zhang Z."/>
            <person name="Bao J."/>
            <person name="Han Y."/>
            <person name="Dong L."/>
            <person name="Ji J."/>
            <person name="Chen P."/>
            <person name="Wu S."/>
            <person name="Liu J."/>
            <person name="Xiao Y."/>
            <person name="Bu D."/>
            <person name="Tan J."/>
            <person name="Yang L."/>
            <person name="Ye C."/>
            <person name="Zhang J."/>
            <person name="Xu J."/>
            <person name="Zhou Y."/>
            <person name="Yu Y."/>
            <person name="Zhang B."/>
            <person name="Zhuang S."/>
            <person name="Wei H."/>
            <person name="Liu B."/>
            <person name="Lei M."/>
            <person name="Yu H."/>
            <person name="Li Y."/>
            <person name="Xu H."/>
            <person name="Wei S."/>
            <person name="He X."/>
            <person name="Fang L."/>
            <person name="Zhang Z."/>
            <person name="Zhang Y."/>
            <person name="Huang X."/>
            <person name="Su Z."/>
            <person name="Tong W."/>
            <person name="Li J."/>
            <person name="Tong Z."/>
            <person name="Li S."/>
            <person name="Ye J."/>
            <person name="Wang L."/>
            <person name="Fang L."/>
            <person name="Lei T."/>
            <person name="Chen C."/>
            <person name="Chen H."/>
            <person name="Xu Z."/>
            <person name="Li H."/>
            <person name="Huang H."/>
            <person name="Zhang F."/>
            <person name="Xu H."/>
            <person name="Li N."/>
            <person name="Zhao C."/>
            <person name="Li S."/>
            <person name="Dong L."/>
            <person name="Huang Y."/>
            <person name="Li L."/>
            <person name="Xi Y."/>
            <person name="Qi Q."/>
            <person name="Li W."/>
            <person name="Zhang B."/>
            <person name="Hu W."/>
            <person name="Zhang Y."/>
            <person name="Tian X."/>
            <person name="Jiao Y."/>
            <person name="Liang X."/>
            <person name="Jin J."/>
            <person name="Gao L."/>
            <person name="Zheng W."/>
            <person name="Hao B."/>
            <person name="Liu S."/>
            <person name="Wang W."/>
            <person name="Yuan L."/>
            <person name="Cao M."/>
            <person name="McDermott J."/>
            <person name="Samudrala R."/>
            <person name="Wang J."/>
            <person name="Wong G.K."/>
            <person name="Yang H."/>
        </authorList>
    </citation>
    <scope>NUCLEOTIDE SEQUENCE [LARGE SCALE GENOMIC DNA]</scope>
    <source>
        <strain evidence="3">cv. 93-11</strain>
    </source>
</reference>
<dbReference type="Proteomes" id="UP000007015">
    <property type="component" value="Chromosome 2"/>
</dbReference>
<evidence type="ECO:0000313" key="3">
    <source>
        <dbReference type="Proteomes" id="UP000007015"/>
    </source>
</evidence>
<feature type="compositionally biased region" description="Acidic residues" evidence="1">
    <location>
        <begin position="77"/>
        <end position="86"/>
    </location>
</feature>
<keyword evidence="3" id="KW-1185">Reference proteome</keyword>
<dbReference type="HOGENOM" id="CLU_1920565_0_0_1"/>
<gene>
    <name evidence="2" type="ORF">OsI_09060</name>
</gene>
<dbReference type="Gramene" id="BGIOSGA009106-TA">
    <property type="protein sequence ID" value="BGIOSGA009106-PA"/>
    <property type="gene ID" value="BGIOSGA009106"/>
</dbReference>